<dbReference type="PANTHER" id="PTHR43180">
    <property type="entry name" value="3-OXOACYL-(ACYL-CARRIER-PROTEIN) REDUCTASE (AFU_ORTHOLOGUE AFUA_6G11210)"/>
    <property type="match status" value="1"/>
</dbReference>
<evidence type="ECO:0000256" key="4">
    <source>
        <dbReference type="ARBA" id="ARBA00071098"/>
    </source>
</evidence>
<feature type="compositionally biased region" description="Gly residues" evidence="5">
    <location>
        <begin position="21"/>
        <end position="31"/>
    </location>
</feature>
<comment type="similarity">
    <text evidence="1">Belongs to the short-chain dehydrogenases/reductases (SDR) family.</text>
</comment>
<dbReference type="PRINTS" id="PR00080">
    <property type="entry name" value="SDRFAMILY"/>
</dbReference>
<dbReference type="Gene3D" id="3.40.50.720">
    <property type="entry name" value="NAD(P)-binding Rossmann-like Domain"/>
    <property type="match status" value="1"/>
</dbReference>
<dbReference type="SUPFAM" id="SSF51735">
    <property type="entry name" value="NAD(P)-binding Rossmann-fold domains"/>
    <property type="match status" value="1"/>
</dbReference>
<dbReference type="InterPro" id="IPR020904">
    <property type="entry name" value="Sc_DH/Rdtase_CS"/>
</dbReference>
<dbReference type="EMBL" id="JBBNAF010000008">
    <property type="protein sequence ID" value="KAK9120705.1"/>
    <property type="molecule type" value="Genomic_DNA"/>
</dbReference>
<accession>A0AAP0IT37</accession>
<keyword evidence="2" id="KW-0560">Oxidoreductase</keyword>
<comment type="caution">
    <text evidence="6">The sequence shown here is derived from an EMBL/GenBank/DDBJ whole genome shotgun (WGS) entry which is preliminary data.</text>
</comment>
<dbReference type="PROSITE" id="PS00061">
    <property type="entry name" value="ADH_SHORT"/>
    <property type="match status" value="1"/>
</dbReference>
<sequence>MVTTVLPMANNHSSVDDDVGRSGGGGRGGEGGEGKVALITGGSMGIGATTAKWFAKHGAKVVIADIQDDLGHSVCKDIGSDAATFVHCDVAEESDMITAIDNTIAKHGKLDIMFNNAAIADPLKPQITSNRLSITDFEQVMRVNVNGVFLGIKHAARVMMPRKQGSIIINGSVGSVIGGVASHAYVASKHAVVGLMKNAAAELGQYGIRVNCISPFAIASALANDFFQKGGDGELESWVCGVANLRRVVLTAEDVAEAAVYFGSDESKYVSGHNFVIDGGFSTVNGAFGLFKQDKYLGRVNVLTAEDVAVAAVYLGSDESKCVSSGHNFVIDGVSALLMVHLSFSSNTMFEE</sequence>
<dbReference type="AlphaFoldDB" id="A0AAP0IT37"/>
<dbReference type="Pfam" id="PF13561">
    <property type="entry name" value="adh_short_C2"/>
    <property type="match status" value="1"/>
</dbReference>
<evidence type="ECO:0000256" key="2">
    <source>
        <dbReference type="ARBA" id="ARBA00023002"/>
    </source>
</evidence>
<dbReference type="Proteomes" id="UP001420932">
    <property type="component" value="Unassembled WGS sequence"/>
</dbReference>
<evidence type="ECO:0000313" key="7">
    <source>
        <dbReference type="Proteomes" id="UP001420932"/>
    </source>
</evidence>
<reference evidence="6 7" key="1">
    <citation type="submission" date="2024-01" db="EMBL/GenBank/DDBJ databases">
        <title>Genome assemblies of Stephania.</title>
        <authorList>
            <person name="Yang L."/>
        </authorList>
    </citation>
    <scope>NUCLEOTIDE SEQUENCE [LARGE SCALE GENOMIC DNA]</scope>
    <source>
        <strain evidence="6">YNDBR</strain>
        <tissue evidence="6">Leaf</tissue>
    </source>
</reference>
<evidence type="ECO:0000313" key="6">
    <source>
        <dbReference type="EMBL" id="KAK9120705.1"/>
    </source>
</evidence>
<name>A0AAP0IT37_9MAGN</name>
<dbReference type="PRINTS" id="PR00081">
    <property type="entry name" value="GDHRDH"/>
</dbReference>
<organism evidence="6 7">
    <name type="scientific">Stephania yunnanensis</name>
    <dbReference type="NCBI Taxonomy" id="152371"/>
    <lineage>
        <taxon>Eukaryota</taxon>
        <taxon>Viridiplantae</taxon>
        <taxon>Streptophyta</taxon>
        <taxon>Embryophyta</taxon>
        <taxon>Tracheophyta</taxon>
        <taxon>Spermatophyta</taxon>
        <taxon>Magnoliopsida</taxon>
        <taxon>Ranunculales</taxon>
        <taxon>Menispermaceae</taxon>
        <taxon>Menispermoideae</taxon>
        <taxon>Cissampelideae</taxon>
        <taxon>Stephania</taxon>
    </lineage>
</organism>
<dbReference type="GO" id="GO:0120529">
    <property type="term" value="F:secoisolariciresinol dehydrogenase activity"/>
    <property type="evidence" value="ECO:0007669"/>
    <property type="project" value="UniProtKB-EC"/>
</dbReference>
<keyword evidence="7" id="KW-1185">Reference proteome</keyword>
<protein>
    <recommendedName>
        <fullName evidence="4">Secoisolariciresinol dehydrogenase</fullName>
        <ecNumber evidence="3">1.1.1.331</ecNumber>
    </recommendedName>
</protein>
<dbReference type="InterPro" id="IPR002347">
    <property type="entry name" value="SDR_fam"/>
</dbReference>
<evidence type="ECO:0000256" key="5">
    <source>
        <dbReference type="SAM" id="MobiDB-lite"/>
    </source>
</evidence>
<dbReference type="GO" id="GO:0009807">
    <property type="term" value="P:lignan biosynthetic process"/>
    <property type="evidence" value="ECO:0007669"/>
    <property type="project" value="UniProtKB-ARBA"/>
</dbReference>
<dbReference type="FunFam" id="3.40.50.720:FF:000084">
    <property type="entry name" value="Short-chain dehydrogenase reductase"/>
    <property type="match status" value="1"/>
</dbReference>
<dbReference type="InterPro" id="IPR036291">
    <property type="entry name" value="NAD(P)-bd_dom_sf"/>
</dbReference>
<evidence type="ECO:0000256" key="3">
    <source>
        <dbReference type="ARBA" id="ARBA00066949"/>
    </source>
</evidence>
<dbReference type="PANTHER" id="PTHR43180:SF50">
    <property type="entry name" value="SHORT CHAIN DEHYDROGENASE"/>
    <property type="match status" value="1"/>
</dbReference>
<gene>
    <name evidence="6" type="ORF">Syun_018322</name>
</gene>
<proteinExistence type="inferred from homology"/>
<evidence type="ECO:0000256" key="1">
    <source>
        <dbReference type="ARBA" id="ARBA00006484"/>
    </source>
</evidence>
<feature type="region of interest" description="Disordered" evidence="5">
    <location>
        <begin position="1"/>
        <end position="33"/>
    </location>
</feature>
<dbReference type="EC" id="1.1.1.331" evidence="3"/>